<keyword evidence="3" id="KW-1185">Reference proteome</keyword>
<dbReference type="InterPro" id="IPR057684">
    <property type="entry name" value="DUF7924"/>
</dbReference>
<organism evidence="2 3">
    <name type="scientific">Lasiosphaeris hirsuta</name>
    <dbReference type="NCBI Taxonomy" id="260670"/>
    <lineage>
        <taxon>Eukaryota</taxon>
        <taxon>Fungi</taxon>
        <taxon>Dikarya</taxon>
        <taxon>Ascomycota</taxon>
        <taxon>Pezizomycotina</taxon>
        <taxon>Sordariomycetes</taxon>
        <taxon>Sordariomycetidae</taxon>
        <taxon>Sordariales</taxon>
        <taxon>Lasiosphaeriaceae</taxon>
        <taxon>Lasiosphaeris</taxon>
    </lineage>
</organism>
<accession>A0AA40B0Y2</accession>
<dbReference type="Pfam" id="PF25545">
    <property type="entry name" value="DUF7924"/>
    <property type="match status" value="1"/>
</dbReference>
<feature type="domain" description="DUF7924" evidence="1">
    <location>
        <begin position="16"/>
        <end position="167"/>
    </location>
</feature>
<evidence type="ECO:0000259" key="1">
    <source>
        <dbReference type="Pfam" id="PF25545"/>
    </source>
</evidence>
<name>A0AA40B0Y2_9PEZI</name>
<dbReference type="PANTHER" id="PTHR42470:SF1">
    <property type="entry name" value="VAST DOMAIN-CONTAINING PROTEIN"/>
    <property type="match status" value="1"/>
</dbReference>
<dbReference type="PANTHER" id="PTHR42470">
    <property type="entry name" value="VAST DOMAIN-CONTAINING PROTEIN"/>
    <property type="match status" value="1"/>
</dbReference>
<sequence>MERHLLPSHPNTCNTISQPRPDLIYGYPFKAFTQAQHTILQHFHPEIEFYSQANVDMWFAFFIVEFKAAAGTRGDLWVAANQCAGGSAACLQALNQPNLIIDEKTCFGLIANFCYSLAMDNNLGQLYVSWKDGDFYRIQRVASFLLSDTEHLERLSRCVDSILEWGEIRRWDIHTAVNNIKATQ</sequence>
<reference evidence="2" key="1">
    <citation type="submission" date="2023-06" db="EMBL/GenBank/DDBJ databases">
        <title>Genome-scale phylogeny and comparative genomics of the fungal order Sordariales.</title>
        <authorList>
            <consortium name="Lawrence Berkeley National Laboratory"/>
            <person name="Hensen N."/>
            <person name="Bonometti L."/>
            <person name="Westerberg I."/>
            <person name="Brannstrom I.O."/>
            <person name="Guillou S."/>
            <person name="Cros-Aarteil S."/>
            <person name="Calhoun S."/>
            <person name="Haridas S."/>
            <person name="Kuo A."/>
            <person name="Mondo S."/>
            <person name="Pangilinan J."/>
            <person name="Riley R."/>
            <person name="Labutti K."/>
            <person name="Andreopoulos B."/>
            <person name="Lipzen A."/>
            <person name="Chen C."/>
            <person name="Yanf M."/>
            <person name="Daum C."/>
            <person name="Ng V."/>
            <person name="Clum A."/>
            <person name="Steindorff A."/>
            <person name="Ohm R."/>
            <person name="Martin F."/>
            <person name="Silar P."/>
            <person name="Natvig D."/>
            <person name="Lalanne C."/>
            <person name="Gautier V."/>
            <person name="Ament-Velasquez S.L."/>
            <person name="Kruys A."/>
            <person name="Hutchinson M.I."/>
            <person name="Powell A.J."/>
            <person name="Barry K."/>
            <person name="Miller A.N."/>
            <person name="Grigoriev I.V."/>
            <person name="Debuchy R."/>
            <person name="Gladieux P."/>
            <person name="Thoren M.H."/>
            <person name="Johannesson H."/>
        </authorList>
    </citation>
    <scope>NUCLEOTIDE SEQUENCE</scope>
    <source>
        <strain evidence="2">SMH4607-1</strain>
    </source>
</reference>
<comment type="caution">
    <text evidence="2">The sequence shown here is derived from an EMBL/GenBank/DDBJ whole genome shotgun (WGS) entry which is preliminary data.</text>
</comment>
<evidence type="ECO:0000313" key="2">
    <source>
        <dbReference type="EMBL" id="KAK0725651.1"/>
    </source>
</evidence>
<gene>
    <name evidence="2" type="ORF">B0H67DRAFT_551163</name>
</gene>
<proteinExistence type="predicted"/>
<evidence type="ECO:0000313" key="3">
    <source>
        <dbReference type="Proteomes" id="UP001172102"/>
    </source>
</evidence>
<dbReference type="EMBL" id="JAUKUA010000002">
    <property type="protein sequence ID" value="KAK0725651.1"/>
    <property type="molecule type" value="Genomic_DNA"/>
</dbReference>
<dbReference type="AlphaFoldDB" id="A0AA40B0Y2"/>
<protein>
    <recommendedName>
        <fullName evidence="1">DUF7924 domain-containing protein</fullName>
    </recommendedName>
</protein>
<dbReference type="Proteomes" id="UP001172102">
    <property type="component" value="Unassembled WGS sequence"/>
</dbReference>